<dbReference type="GO" id="GO:0000166">
    <property type="term" value="F:nucleotide binding"/>
    <property type="evidence" value="ECO:0007669"/>
    <property type="project" value="UniProtKB-KW"/>
</dbReference>
<evidence type="ECO:0000256" key="1">
    <source>
        <dbReference type="ARBA" id="ARBA00022741"/>
    </source>
</evidence>
<sequence length="928" mass="102574">MTDGFWQLKTVAYLHDPPHKSLLLGRGIGHEAVALSLISAATGTTPSAQEWGTVKVADRIASAADRVDFPKDAEVYWSKRPVLCHPLSGERYDLGHLVDVDPQTLGKLVEQVVTGVRSKYGGNEQKTFLHLWRYLADDLKNQETSNKLGCLWDLLPADTRIPDHTIWHHNRIVSAIAGALPNPALVVMSIGPVQDFIACARTTRDLWTGSWLLSFLAWQGMKAISEEWGPDAILFPDLRGQPLVDKWLQELGIQGPSAETEDYLATPSLPNRWVAILPADAVRRVADGAEEVIKAAWRDLARQVKDLLGDRAKGYDLDLSQWQRQGDWVEVYWSSHAWPDVTAGVTPQVEASLDALLGPDQDYGRLLHSFRKSGKWEPNLGTIYGRLHSLVDRVHGSRKALRDFGGSESGEPGYKCTLCGVREPVRDLNTDSSYYRELISFWAKIGDDLGAGTVEENGKERLCTVCLTKRLAPKVLQESLGLRSAFPSTSEISATKYKIAVLQECIKNEELQCAVSEFVAAFPKDLAVASYVPAVGLELKKVRSLASVDSSVLERFAKIDGEWLFPETYESEESDHLLGENKATMARLAANLREKAKKAGITHLSPYYAVLAIDGDQMGKWVSGTHSDLPKIREVLHPDIVNICSNMFGSDVLEQKRPQSPSLQGTLSSTLLGFSLYVARYAVEVQNAGKIVYSGGDDVLAFLPLEDALTAADDVRRMFQKFAVVSGDTVRVGQDLLRGDIGRSFRNAHLGLGNRITASAGIAVAHYRQPLRQVLDAARHMEEAAKESMGRSAFAVATLKHSGERTEAGAPWRVDDRLETIPFLMNLVALFGDEEGLSARLLPQLAYEITAYPGLPSEATSQRVEYLVKRHLGQGREELARAIARDVCSLQEWFAGKGRGQLWAWEKALDLISLASFMARYCKKVVRN</sequence>
<dbReference type="InterPro" id="IPR024615">
    <property type="entry name" value="CRISPR-assoc_Cmr2_N"/>
</dbReference>
<reference evidence="4" key="1">
    <citation type="submission" date="2020-10" db="EMBL/GenBank/DDBJ databases">
        <authorList>
            <person name="Kadnikov V."/>
            <person name="Beletsky A.V."/>
            <person name="Mardanov A.V."/>
            <person name="Karnachuk O.V."/>
            <person name="Ravin N.V."/>
        </authorList>
    </citation>
    <scope>NUCLEOTIDE SEQUENCE</scope>
    <source>
        <strain evidence="4">Bu02</strain>
    </source>
</reference>
<dbReference type="InterPro" id="IPR038242">
    <property type="entry name" value="Cmr2_N"/>
</dbReference>
<dbReference type="InterPro" id="IPR000160">
    <property type="entry name" value="GGDEF_dom"/>
</dbReference>
<evidence type="ECO:0000313" key="4">
    <source>
        <dbReference type="EMBL" id="QUL98549.1"/>
    </source>
</evidence>
<protein>
    <submittedName>
        <fullName evidence="4">Type III-B CRISPR-associated protein Cas10/Cmr2</fullName>
    </submittedName>
</protein>
<keyword evidence="1" id="KW-0547">Nucleotide-binding</keyword>
<name>A0AAT9LCT8_9FIRM</name>
<keyword evidence="2" id="KW-0051">Antiviral defense</keyword>
<dbReference type="AlphaFoldDB" id="A0AAT9LCT8"/>
<dbReference type="Pfam" id="PF22335">
    <property type="entry name" value="Cas10-Cmr2_palm2"/>
    <property type="match status" value="1"/>
</dbReference>
<feature type="domain" description="GGDEF" evidence="3">
    <location>
        <begin position="606"/>
        <end position="799"/>
    </location>
</feature>
<reference evidence="4" key="2">
    <citation type="journal article" date="2023" name="Biology">
        <title>Prokaryotic Life Associated with Coal-Fire Gas Vents Revealed by Metagenomics.</title>
        <authorList>
            <person name="Kadnikov V.V."/>
            <person name="Mardanov A.V."/>
            <person name="Beletsky A.V."/>
            <person name="Karnachuk O.V."/>
            <person name="Ravin N.V."/>
        </authorList>
    </citation>
    <scope>NUCLEOTIDE SEQUENCE</scope>
    <source>
        <strain evidence="4">Bu02</strain>
    </source>
</reference>
<dbReference type="PROSITE" id="PS50887">
    <property type="entry name" value="GGDEF"/>
    <property type="match status" value="1"/>
</dbReference>
<organism evidence="4">
    <name type="scientific">Candidatus Fermentithermobacillus carboniphilus</name>
    <dbReference type="NCBI Taxonomy" id="3085328"/>
    <lineage>
        <taxon>Bacteria</taxon>
        <taxon>Bacillati</taxon>
        <taxon>Bacillota</taxon>
        <taxon>Candidatus Fermentithermobacillia</taxon>
        <taxon>Candidatus Fermentithermobacillales</taxon>
        <taxon>Candidatus Fermentithermobacillaceae</taxon>
        <taxon>Candidatus Fermentithermobacillus</taxon>
    </lineage>
</organism>
<dbReference type="InterPro" id="IPR043128">
    <property type="entry name" value="Rev_trsase/Diguanyl_cyclase"/>
</dbReference>
<dbReference type="GO" id="GO:0051607">
    <property type="term" value="P:defense response to virus"/>
    <property type="evidence" value="ECO:0007669"/>
    <property type="project" value="UniProtKB-KW"/>
</dbReference>
<dbReference type="EMBL" id="CP062796">
    <property type="protein sequence ID" value="QUL98549.1"/>
    <property type="molecule type" value="Genomic_DNA"/>
</dbReference>
<evidence type="ECO:0000256" key="2">
    <source>
        <dbReference type="ARBA" id="ARBA00023118"/>
    </source>
</evidence>
<dbReference type="InterPro" id="IPR054767">
    <property type="entry name" value="Cas10-Cmr2_palm2"/>
</dbReference>
<dbReference type="CDD" id="cd09679">
    <property type="entry name" value="Cas10_III"/>
    <property type="match status" value="1"/>
</dbReference>
<dbReference type="NCBIfam" id="TIGR02577">
    <property type="entry name" value="cas_TM1794_Cmr2"/>
    <property type="match status" value="2"/>
</dbReference>
<proteinExistence type="predicted"/>
<gene>
    <name evidence="4" type="primary">cas10</name>
    <name evidence="4" type="ORF">IMF26_00105</name>
</gene>
<dbReference type="KEGG" id="fcz:IMF26_00105"/>
<dbReference type="Gene3D" id="3.30.70.270">
    <property type="match status" value="1"/>
</dbReference>
<dbReference type="Gene3D" id="3.30.70.2220">
    <property type="entry name" value="CRISPR-Cas system, Cmr2 subunit, D1 domain, cysteine cluster"/>
    <property type="match status" value="1"/>
</dbReference>
<evidence type="ECO:0000259" key="3">
    <source>
        <dbReference type="PROSITE" id="PS50887"/>
    </source>
</evidence>
<dbReference type="InterPro" id="IPR013407">
    <property type="entry name" value="CRISPR-assoc_prot_Cmr2"/>
</dbReference>
<accession>A0AAT9LCT8</accession>
<dbReference type="Pfam" id="PF12469">
    <property type="entry name" value="Cmr2_N"/>
    <property type="match status" value="1"/>
</dbReference>